<dbReference type="InterPro" id="IPR055854">
    <property type="entry name" value="DUF7431"/>
</dbReference>
<evidence type="ECO:0000313" key="3">
    <source>
        <dbReference type="EMBL" id="GES87799.1"/>
    </source>
</evidence>
<accession>A0A2Z6R043</accession>
<name>A0A2Z6R043_9GLOM</name>
<reference evidence="3" key="2">
    <citation type="submission" date="2019-10" db="EMBL/GenBank/DDBJ databases">
        <title>Conservation and host-specific expression of non-tandemly repeated heterogenous ribosome RNA gene in arbuscular mycorrhizal fungi.</title>
        <authorList>
            <person name="Maeda T."/>
            <person name="Kobayashi Y."/>
            <person name="Nakagawa T."/>
            <person name="Ezawa T."/>
            <person name="Yamaguchi K."/>
            <person name="Bino T."/>
            <person name="Nishimoto Y."/>
            <person name="Shigenobu S."/>
            <person name="Kawaguchi M."/>
        </authorList>
    </citation>
    <scope>NUCLEOTIDE SEQUENCE</scope>
    <source>
        <strain evidence="3">HR1</strain>
    </source>
</reference>
<organism evidence="2 4">
    <name type="scientific">Rhizophagus clarus</name>
    <dbReference type="NCBI Taxonomy" id="94130"/>
    <lineage>
        <taxon>Eukaryota</taxon>
        <taxon>Fungi</taxon>
        <taxon>Fungi incertae sedis</taxon>
        <taxon>Mucoromycota</taxon>
        <taxon>Glomeromycotina</taxon>
        <taxon>Glomeromycetes</taxon>
        <taxon>Glomerales</taxon>
        <taxon>Glomeraceae</taxon>
        <taxon>Rhizophagus</taxon>
    </lineage>
</organism>
<dbReference type="EMBL" id="BLAL01000172">
    <property type="protein sequence ID" value="GES87799.1"/>
    <property type="molecule type" value="Genomic_DNA"/>
</dbReference>
<dbReference type="Proteomes" id="UP000615446">
    <property type="component" value="Unassembled WGS sequence"/>
</dbReference>
<dbReference type="EMBL" id="BEXD01000806">
    <property type="protein sequence ID" value="GBB90321.1"/>
    <property type="molecule type" value="Genomic_DNA"/>
</dbReference>
<dbReference type="Pfam" id="PF24209">
    <property type="entry name" value="DUF7431"/>
    <property type="match status" value="1"/>
</dbReference>
<proteinExistence type="predicted"/>
<feature type="domain" description="DUF7431" evidence="1">
    <location>
        <begin position="385"/>
        <end position="664"/>
    </location>
</feature>
<dbReference type="OrthoDB" id="2313780at2759"/>
<sequence length="684" mass="79097">MEVATNWFAKVNVITNLFTKVDVKVIKESLSKECILVPNLHSNHNLSKIREILKEKMEMDDTLLFTQNKNNILAEISRKDEEILNLGDIISDDNVLYLKKNLEPDWKYLNEKYELDHGRIVTLDKFEVAKQKAFVMKDCVMRKFGANGYNIGRIEYKSSEERMIKTNLFLTAEADVQEFVKLGISFGRSESEKTKSETNSTCRYIEHNKISLEFSKYLVPTDKFKNEVINAINSEDAERFKKITENFGQFIPTEVYLGGKVCFEGSKNFEGNSKENVNKTAIGAGAGTSEIKVDSSSVYSKGNSNSFEHEFFKLLGGESNCVEKYEEFNKEVWAQSLNDFRCWDCIKYENRTSIFQLLPKNLRKDVYVSAGKKILHIKTDDFEMSDVIGKFELKNIPQNISQIFQNKEAECNIFATVIDIEQIKKTTFSWKILYPSKKNEHPRIIIHCVKGFQKRKYKLKVNWMIIGYDINFNFILSDFNLQLKVLKDYFEASSSTPIIDNKKILDFEHDSEILCFGIPALSEFNFSNRSLVIGHHFYKVQEKNKVGRYIFSYSLDDNNNVSNYVNLPTFTFYILIISNFPTSDAYGILPFKCNNKSEKLFKLKQHNTLKATESNSLKSKCMSLTPKYVSLFSTGENNCGPILLKQKSDGIKTKYINDKFCEKEICICRKNDHKCVFFDPNRGI</sequence>
<protein>
    <recommendedName>
        <fullName evidence="1">DUF7431 domain-containing protein</fullName>
    </recommendedName>
</protein>
<dbReference type="AlphaFoldDB" id="A0A2Z6R043"/>
<gene>
    <name evidence="3" type="ORF">RCL2_001477500</name>
    <name evidence="2" type="ORF">RclHR1_17230002</name>
</gene>
<comment type="caution">
    <text evidence="2">The sequence shown here is derived from an EMBL/GenBank/DDBJ whole genome shotgun (WGS) entry which is preliminary data.</text>
</comment>
<dbReference type="Proteomes" id="UP000247702">
    <property type="component" value="Unassembled WGS sequence"/>
</dbReference>
<evidence type="ECO:0000313" key="4">
    <source>
        <dbReference type="Proteomes" id="UP000247702"/>
    </source>
</evidence>
<evidence type="ECO:0000313" key="2">
    <source>
        <dbReference type="EMBL" id="GBB90321.1"/>
    </source>
</evidence>
<reference evidence="2 4" key="1">
    <citation type="submission" date="2017-11" db="EMBL/GenBank/DDBJ databases">
        <title>The genome of Rhizophagus clarus HR1 reveals common genetic basis of auxotrophy among arbuscular mycorrhizal fungi.</title>
        <authorList>
            <person name="Kobayashi Y."/>
        </authorList>
    </citation>
    <scope>NUCLEOTIDE SEQUENCE [LARGE SCALE GENOMIC DNA]</scope>
    <source>
        <strain evidence="2 4">HR1</strain>
    </source>
</reference>
<keyword evidence="4" id="KW-1185">Reference proteome</keyword>
<evidence type="ECO:0000259" key="1">
    <source>
        <dbReference type="Pfam" id="PF24209"/>
    </source>
</evidence>